<evidence type="ECO:0000313" key="15">
    <source>
        <dbReference type="Proteomes" id="UP001187531"/>
    </source>
</evidence>
<evidence type="ECO:0000256" key="13">
    <source>
        <dbReference type="SAM" id="Phobius"/>
    </source>
</evidence>
<feature type="compositionally biased region" description="Polar residues" evidence="12">
    <location>
        <begin position="445"/>
        <end position="457"/>
    </location>
</feature>
<evidence type="ECO:0008006" key="16">
    <source>
        <dbReference type="Google" id="ProtNLM"/>
    </source>
</evidence>
<keyword evidence="15" id="KW-1185">Reference proteome</keyword>
<dbReference type="AlphaFoldDB" id="A0AA88I9I3"/>
<dbReference type="SUPFAM" id="SSF103506">
    <property type="entry name" value="Mitochondrial carrier"/>
    <property type="match status" value="1"/>
</dbReference>
<dbReference type="PANTHER" id="PTHR21252">
    <property type="entry name" value="TB1 PROTEIN-RELATED"/>
    <property type="match status" value="1"/>
</dbReference>
<dbReference type="Proteomes" id="UP001187531">
    <property type="component" value="Unassembled WGS sequence"/>
</dbReference>
<evidence type="ECO:0000256" key="12">
    <source>
        <dbReference type="SAM" id="MobiDB-lite"/>
    </source>
</evidence>
<evidence type="ECO:0000256" key="7">
    <source>
        <dbReference type="ARBA" id="ARBA00022989"/>
    </source>
</evidence>
<dbReference type="Gene3D" id="1.50.40.10">
    <property type="entry name" value="Mitochondrial carrier domain"/>
    <property type="match status" value="1"/>
</dbReference>
<keyword evidence="4 10" id="KW-0812">Transmembrane</keyword>
<accession>A0AA88I9I3</accession>
<dbReference type="InterPro" id="IPR023395">
    <property type="entry name" value="MCP_dom_sf"/>
</dbReference>
<evidence type="ECO:0000256" key="8">
    <source>
        <dbReference type="ARBA" id="ARBA00023128"/>
    </source>
</evidence>
<comment type="caution">
    <text evidence="14">The sequence shown here is derived from an EMBL/GenBank/DDBJ whole genome shotgun (WGS) entry which is preliminary data.</text>
</comment>
<comment type="similarity">
    <text evidence="2 11">Belongs to the mitochondrial carrier (TC 2.A.29) family.</text>
</comment>
<keyword evidence="3 11" id="KW-0813">Transport</keyword>
<evidence type="ECO:0000256" key="4">
    <source>
        <dbReference type="ARBA" id="ARBA00022692"/>
    </source>
</evidence>
<dbReference type="PANTHER" id="PTHR21252:SF2">
    <property type="entry name" value="MITOCHONDRIAL OUTER MEMBRANE PROTEIN SLC25A46"/>
    <property type="match status" value="1"/>
</dbReference>
<dbReference type="PROSITE" id="PS50920">
    <property type="entry name" value="SOLCAR"/>
    <property type="match status" value="1"/>
</dbReference>
<dbReference type="Pfam" id="PF00153">
    <property type="entry name" value="Mito_carr"/>
    <property type="match status" value="1"/>
</dbReference>
<evidence type="ECO:0000256" key="9">
    <source>
        <dbReference type="ARBA" id="ARBA00023136"/>
    </source>
</evidence>
<protein>
    <recommendedName>
        <fullName evidence="16">Solute carrier family 25 member 46</fullName>
    </recommendedName>
</protein>
<comment type="subcellular location">
    <subcellularLocation>
        <location evidence="1">Mitochondrion outer membrane</location>
        <topology evidence="1">Multi-pass membrane protein</topology>
    </subcellularLocation>
</comment>
<evidence type="ECO:0000256" key="2">
    <source>
        <dbReference type="ARBA" id="ARBA00006375"/>
    </source>
</evidence>
<evidence type="ECO:0000313" key="14">
    <source>
        <dbReference type="EMBL" id="KAK2720406.1"/>
    </source>
</evidence>
<dbReference type="GO" id="GO:0005741">
    <property type="term" value="C:mitochondrial outer membrane"/>
    <property type="evidence" value="ECO:0007669"/>
    <property type="project" value="UniProtKB-SubCell"/>
</dbReference>
<feature type="region of interest" description="Disordered" evidence="12">
    <location>
        <begin position="436"/>
        <end position="457"/>
    </location>
</feature>
<keyword evidence="7 13" id="KW-1133">Transmembrane helix</keyword>
<keyword evidence="5" id="KW-0677">Repeat</keyword>
<proteinExistence type="inferred from homology"/>
<dbReference type="InterPro" id="IPR039158">
    <property type="entry name" value="SLC25A46"/>
</dbReference>
<keyword evidence="6" id="KW-1000">Mitochondrion outer membrane</keyword>
<evidence type="ECO:0000256" key="1">
    <source>
        <dbReference type="ARBA" id="ARBA00004374"/>
    </source>
</evidence>
<keyword evidence="8" id="KW-0496">Mitochondrion</keyword>
<evidence type="ECO:0000256" key="3">
    <source>
        <dbReference type="ARBA" id="ARBA00022448"/>
    </source>
</evidence>
<keyword evidence="9 10" id="KW-0472">Membrane</keyword>
<sequence>MLAKYINNLFQFLGLCFFCCFLHNWLYFEANNQLMAGSESSELFVPKQHMSFMASPEKEGDKTYIFVTFSKSFCGNILSHPFTILRRQCQVHGRSSRYHIIPITMIRPCYTMYQRQGISTFWKGLGSATITEGLNLGIKDFLSKVTPWPKEVCSRSTPKNIGQHFMLFCVSTALATPFIAASLVELVQSEIASEKPGIFDIFKEGFFRLTSWTAPQTGRLLPIWVLILPSVITEFGRYVISLIGTGISEKILKNLALKTYSRYGVEVSELTVARSSFVDLGSWIAGRIISDVAIYPFDTVVNRLYLQGTRTIIDNLDDGISVVPIVTRYEGFWDCWRSIIAEEGRLGLYKGFGALVLQYGIELMFLRGVQFLLCDVYGSRFHSSTETAREPTVEVYRSASVEPSMEAVPSTSLNQERHMWKSSSVDFPITTSQNTMDYGTIPGSRPSTLSYRNRQNF</sequence>
<evidence type="ECO:0000256" key="10">
    <source>
        <dbReference type="PROSITE-ProRule" id="PRU00282"/>
    </source>
</evidence>
<gene>
    <name evidence="14" type="ORF">QYM36_004327</name>
</gene>
<evidence type="ECO:0000256" key="6">
    <source>
        <dbReference type="ARBA" id="ARBA00022787"/>
    </source>
</evidence>
<organism evidence="14 15">
    <name type="scientific">Artemia franciscana</name>
    <name type="common">Brine shrimp</name>
    <name type="synonym">Artemia sanfranciscana</name>
    <dbReference type="NCBI Taxonomy" id="6661"/>
    <lineage>
        <taxon>Eukaryota</taxon>
        <taxon>Metazoa</taxon>
        <taxon>Ecdysozoa</taxon>
        <taxon>Arthropoda</taxon>
        <taxon>Crustacea</taxon>
        <taxon>Branchiopoda</taxon>
        <taxon>Anostraca</taxon>
        <taxon>Artemiidae</taxon>
        <taxon>Artemia</taxon>
    </lineage>
</organism>
<reference evidence="14" key="1">
    <citation type="submission" date="2023-07" db="EMBL/GenBank/DDBJ databases">
        <title>Chromosome-level genome assembly of Artemia franciscana.</title>
        <authorList>
            <person name="Jo E."/>
        </authorList>
    </citation>
    <scope>NUCLEOTIDE SEQUENCE</scope>
    <source>
        <tissue evidence="14">Whole body</tissue>
    </source>
</reference>
<dbReference type="InterPro" id="IPR018108">
    <property type="entry name" value="MCP_transmembrane"/>
</dbReference>
<dbReference type="EMBL" id="JAVRJZ010000007">
    <property type="protein sequence ID" value="KAK2720406.1"/>
    <property type="molecule type" value="Genomic_DNA"/>
</dbReference>
<feature type="transmembrane region" description="Helical" evidence="13">
    <location>
        <begin position="6"/>
        <end position="28"/>
    </location>
</feature>
<evidence type="ECO:0000256" key="5">
    <source>
        <dbReference type="ARBA" id="ARBA00022737"/>
    </source>
</evidence>
<dbReference type="GO" id="GO:0090149">
    <property type="term" value="P:mitochondrial membrane fission"/>
    <property type="evidence" value="ECO:0007669"/>
    <property type="project" value="InterPro"/>
</dbReference>
<evidence type="ECO:0000256" key="11">
    <source>
        <dbReference type="RuleBase" id="RU000488"/>
    </source>
</evidence>
<name>A0AA88I9I3_ARTSF</name>
<feature type="repeat" description="Solcar" evidence="10">
    <location>
        <begin position="273"/>
        <end position="380"/>
    </location>
</feature>